<keyword evidence="1" id="KW-0677">Repeat</keyword>
<organism evidence="4 5">
    <name type="scientific">Undibacterium terreum</name>
    <dbReference type="NCBI Taxonomy" id="1224302"/>
    <lineage>
        <taxon>Bacteria</taxon>
        <taxon>Pseudomonadati</taxon>
        <taxon>Pseudomonadota</taxon>
        <taxon>Betaproteobacteria</taxon>
        <taxon>Burkholderiales</taxon>
        <taxon>Oxalobacteraceae</taxon>
        <taxon>Undibacterium</taxon>
    </lineage>
</organism>
<comment type="caution">
    <text evidence="4">The sequence shown here is derived from an EMBL/GenBank/DDBJ whole genome shotgun (WGS) entry which is preliminary data.</text>
</comment>
<evidence type="ECO:0000256" key="2">
    <source>
        <dbReference type="PROSITE-ProRule" id="PRU00504"/>
    </source>
</evidence>
<dbReference type="Pfam" id="PF01436">
    <property type="entry name" value="NHL"/>
    <property type="match status" value="1"/>
</dbReference>
<dbReference type="SUPFAM" id="SSF63829">
    <property type="entry name" value="Calcium-dependent phosphotriesterase"/>
    <property type="match status" value="2"/>
</dbReference>
<proteinExistence type="predicted"/>
<feature type="repeat" description="NHL" evidence="2">
    <location>
        <begin position="625"/>
        <end position="655"/>
    </location>
</feature>
<dbReference type="PROSITE" id="PS51125">
    <property type="entry name" value="NHL"/>
    <property type="match status" value="1"/>
</dbReference>
<dbReference type="InterPro" id="IPR001258">
    <property type="entry name" value="NHL_repeat"/>
</dbReference>
<accession>A0A916U8R0</accession>
<dbReference type="Gene3D" id="2.120.10.30">
    <property type="entry name" value="TolB, C-terminal domain"/>
    <property type="match status" value="6"/>
</dbReference>
<dbReference type="CDD" id="cd05819">
    <property type="entry name" value="NHL"/>
    <property type="match status" value="1"/>
</dbReference>
<evidence type="ECO:0000256" key="1">
    <source>
        <dbReference type="ARBA" id="ARBA00022737"/>
    </source>
</evidence>
<dbReference type="EMBL" id="BMED01000001">
    <property type="protein sequence ID" value="GGC64749.1"/>
    <property type="molecule type" value="Genomic_DNA"/>
</dbReference>
<dbReference type="InterPro" id="IPR011042">
    <property type="entry name" value="6-blade_b-propeller_TolB-like"/>
</dbReference>
<evidence type="ECO:0000259" key="3">
    <source>
        <dbReference type="Pfam" id="PF25021"/>
    </source>
</evidence>
<feature type="domain" description="Teneurin NHL" evidence="3">
    <location>
        <begin position="390"/>
        <end position="610"/>
    </location>
</feature>
<name>A0A916U8R0_9BURK</name>
<evidence type="ECO:0000313" key="4">
    <source>
        <dbReference type="EMBL" id="GGC64749.1"/>
    </source>
</evidence>
<evidence type="ECO:0000313" key="5">
    <source>
        <dbReference type="Proteomes" id="UP000637423"/>
    </source>
</evidence>
<reference evidence="4" key="1">
    <citation type="journal article" date="2014" name="Int. J. Syst. Evol. Microbiol.">
        <title>Complete genome sequence of Corynebacterium casei LMG S-19264T (=DSM 44701T), isolated from a smear-ripened cheese.</title>
        <authorList>
            <consortium name="US DOE Joint Genome Institute (JGI-PGF)"/>
            <person name="Walter F."/>
            <person name="Albersmeier A."/>
            <person name="Kalinowski J."/>
            <person name="Ruckert C."/>
        </authorList>
    </citation>
    <scope>NUCLEOTIDE SEQUENCE</scope>
    <source>
        <strain evidence="4">CGMCC 1.10998</strain>
    </source>
</reference>
<gene>
    <name evidence="4" type="ORF">GCM10011396_09700</name>
</gene>
<dbReference type="AlphaFoldDB" id="A0A916U8R0"/>
<dbReference type="PANTHER" id="PTHR13833">
    <property type="match status" value="1"/>
</dbReference>
<keyword evidence="5" id="KW-1185">Reference proteome</keyword>
<dbReference type="Pfam" id="PF25021">
    <property type="entry name" value="TEN_NHL"/>
    <property type="match status" value="1"/>
</dbReference>
<dbReference type="PANTHER" id="PTHR13833:SF71">
    <property type="entry name" value="NHL DOMAIN-CONTAINING PROTEIN"/>
    <property type="match status" value="1"/>
</dbReference>
<dbReference type="InterPro" id="IPR056822">
    <property type="entry name" value="TEN_NHL"/>
</dbReference>
<sequence length="706" mass="71120">MQNAAANTAVSWSLPAGSPGSLDAVSGNTVHYLPPAAGSLSEDATVSITASAGQATQTVNVKLHPSPGVYLVAGRIGGQGNLDGTGSAARFAGLGDITRDAQDNLYAVDYANASIRKISPSGVVSSLPLSQALLQLGTINLVADKNGVLYGANLFGIYKITADGNFSMLAGSQDTSGYADGNGTAARFGSIVGMSFDSAGNLLVSDQKNNVIRKVSPNGAVTTIAGSPGIQGSTNGPLGQALFDTLGRITQDTAGNTYVADNYTLRKISVAGVVSTLAGSPALQNKPVDGVGANAGFGYFSGMTTDAAGNIFIADKEDNGYLIRKVSPDGTVSTLAGNTTYVDPFFNYADGVGIQAKFGLMNGIAADTAGNLFVTDFDNRVIRKISAAAVVTTFAGTSNKGPYTGNGDGTGAGAVFTGPGAVRSDAAGNIFVLDSGMRKITAGGVVTTIPTTINSTGSPDFILQADGSFVADNIFGLIYKVTATGAVTEFAGHDNCASGGSSGFCTPGYTDGTGSAAKFNFPQGLGPDGKGNILVVDGNLLRKVSSTAQVTTLLSFSPDSGKNDANGNSVSYKTKAALVTDPDGNSYITDRSTVSKIGADGKITLIAGQSGQIGLQDGSGAAALFSFPSGIARDSDGTLYVADTGNNAIRKIDTSGKVTTIAGGTGEGNRTGPLPAALRHPYGITIVAPKTLVISADTCVLRIVLP</sequence>
<dbReference type="Proteomes" id="UP000637423">
    <property type="component" value="Unassembled WGS sequence"/>
</dbReference>
<protein>
    <recommendedName>
        <fullName evidence="3">Teneurin NHL domain-containing protein</fullName>
    </recommendedName>
</protein>
<reference evidence="4" key="2">
    <citation type="submission" date="2020-09" db="EMBL/GenBank/DDBJ databases">
        <authorList>
            <person name="Sun Q."/>
            <person name="Zhou Y."/>
        </authorList>
    </citation>
    <scope>NUCLEOTIDE SEQUENCE</scope>
    <source>
        <strain evidence="4">CGMCC 1.10998</strain>
    </source>
</reference>
<dbReference type="SUPFAM" id="SSF101898">
    <property type="entry name" value="NHL repeat"/>
    <property type="match status" value="1"/>
</dbReference>